<organism evidence="2">
    <name type="scientific">Salinicola endophyticus</name>
    <dbReference type="NCBI Taxonomy" id="1949083"/>
    <lineage>
        <taxon>Bacteria</taxon>
        <taxon>Pseudomonadati</taxon>
        <taxon>Pseudomonadota</taxon>
        <taxon>Gammaproteobacteria</taxon>
        <taxon>Oceanospirillales</taxon>
        <taxon>Halomonadaceae</taxon>
        <taxon>Salinicola</taxon>
    </lineage>
</organism>
<evidence type="ECO:0000256" key="1">
    <source>
        <dbReference type="SAM" id="SignalP"/>
    </source>
</evidence>
<evidence type="ECO:0000313" key="2">
    <source>
        <dbReference type="EMBL" id="XCJ78165.1"/>
    </source>
</evidence>
<dbReference type="EMBL" id="CP159578">
    <property type="protein sequence ID" value="XCJ78165.1"/>
    <property type="molecule type" value="Genomic_DNA"/>
</dbReference>
<evidence type="ECO:0008006" key="3">
    <source>
        <dbReference type="Google" id="ProtNLM"/>
    </source>
</evidence>
<proteinExistence type="predicted"/>
<feature type="chain" id="PRO_5044498671" description="DUF3313 domain-containing protein" evidence="1">
    <location>
        <begin position="21"/>
        <end position="225"/>
    </location>
</feature>
<dbReference type="RefSeq" id="WP_353979185.1">
    <property type="nucleotide sequence ID" value="NZ_CP159578.1"/>
</dbReference>
<feature type="signal peptide" evidence="1">
    <location>
        <begin position="1"/>
        <end position="20"/>
    </location>
</feature>
<dbReference type="PROSITE" id="PS51257">
    <property type="entry name" value="PROKAR_LIPOPROTEIN"/>
    <property type="match status" value="1"/>
</dbReference>
<name>A0AB74U8T9_9GAMM</name>
<sequence>MSLKPWVLLCGLPLLGGCFGVNTSQAPLATTYPATTQQRMQAAYHWEVLARHEAKAIMADHRLDRRALYLKPPETETAFSRGFRSLLTSELVKQGATVRTSDLGAATVTFDVQVVTHRDRQPIRPPQGALTALAAGIAVATIPFNHWSEPSLALIPAAGLVDLFSGSWTSESDEEVIITVQADEYQTLLYSSSNLYYINPGDSGQYGRAPATTAERGQLKVSSQW</sequence>
<dbReference type="AlphaFoldDB" id="A0AB74U8T9"/>
<gene>
    <name evidence="2" type="ORF">ABV408_12000</name>
</gene>
<accession>A0AB74U8T9</accession>
<keyword evidence="1" id="KW-0732">Signal</keyword>
<reference evidence="2" key="1">
    <citation type="submission" date="2024-06" db="EMBL/GenBank/DDBJ databases">
        <title>Complete genome of Salinicola endophyticus HNIBRBA4755.</title>
        <authorList>
            <person name="Shin S.Y."/>
            <person name="Kang H."/>
            <person name="Song J."/>
        </authorList>
    </citation>
    <scope>NUCLEOTIDE SEQUENCE</scope>
    <source>
        <strain evidence="2">HNIBRBA4755</strain>
    </source>
</reference>
<protein>
    <recommendedName>
        <fullName evidence="3">DUF3313 domain-containing protein</fullName>
    </recommendedName>
</protein>